<dbReference type="EMBL" id="JAIQCJ010000254">
    <property type="protein sequence ID" value="KAJ8797156.1"/>
    <property type="molecule type" value="Genomic_DNA"/>
</dbReference>
<feature type="region of interest" description="Disordered" evidence="1">
    <location>
        <begin position="152"/>
        <end position="211"/>
    </location>
</feature>
<protein>
    <submittedName>
        <fullName evidence="3">Uncharacterized protein</fullName>
    </submittedName>
</protein>
<sequence>MPSFDEALQRAGEFGRFQRRVFLLLCLTGVTFAFLFVGVVFLGSRPDHYWCRGPSAAALAERCGWSPEEEWNRTAPPRLGPAPSERRGDGRCQRYLLEAANASAAAPGALSCADPLAAFPNRSAPLVPCRGGWRYAQAHSTIVSEVRARVRAGRARPAAESRPGADGARSPRGRRESVKPAAGKVRGGRELSVTSGDRPGSSRAWKRGAAS</sequence>
<keyword evidence="2" id="KW-1133">Transmembrane helix</keyword>
<dbReference type="AlphaFoldDB" id="A0AB34HWG0"/>
<evidence type="ECO:0000256" key="1">
    <source>
        <dbReference type="SAM" id="MobiDB-lite"/>
    </source>
</evidence>
<organism evidence="3 4">
    <name type="scientific">Eschrichtius robustus</name>
    <name type="common">California gray whale</name>
    <name type="synonym">Eschrichtius gibbosus</name>
    <dbReference type="NCBI Taxonomy" id="9764"/>
    <lineage>
        <taxon>Eukaryota</taxon>
        <taxon>Metazoa</taxon>
        <taxon>Chordata</taxon>
        <taxon>Craniata</taxon>
        <taxon>Vertebrata</taxon>
        <taxon>Euteleostomi</taxon>
        <taxon>Mammalia</taxon>
        <taxon>Eutheria</taxon>
        <taxon>Laurasiatheria</taxon>
        <taxon>Artiodactyla</taxon>
        <taxon>Whippomorpha</taxon>
        <taxon>Cetacea</taxon>
        <taxon>Mysticeti</taxon>
        <taxon>Eschrichtiidae</taxon>
        <taxon>Eschrichtius</taxon>
    </lineage>
</organism>
<feature type="transmembrane region" description="Helical" evidence="2">
    <location>
        <begin position="21"/>
        <end position="42"/>
    </location>
</feature>
<accession>A0AB34HWG0</accession>
<keyword evidence="2" id="KW-0472">Membrane</keyword>
<evidence type="ECO:0000313" key="3">
    <source>
        <dbReference type="EMBL" id="KAJ8797156.1"/>
    </source>
</evidence>
<comment type="caution">
    <text evidence="3">The sequence shown here is derived from an EMBL/GenBank/DDBJ whole genome shotgun (WGS) entry which is preliminary data.</text>
</comment>
<evidence type="ECO:0000256" key="2">
    <source>
        <dbReference type="SAM" id="Phobius"/>
    </source>
</evidence>
<keyword evidence="4" id="KW-1185">Reference proteome</keyword>
<dbReference type="Proteomes" id="UP001159641">
    <property type="component" value="Unassembled WGS sequence"/>
</dbReference>
<proteinExistence type="predicted"/>
<keyword evidence="2" id="KW-0812">Transmembrane</keyword>
<reference evidence="3 4" key="1">
    <citation type="submission" date="2022-11" db="EMBL/GenBank/DDBJ databases">
        <title>Whole genome sequence of Eschrichtius robustus ER-17-0199.</title>
        <authorList>
            <person name="Bruniche-Olsen A."/>
            <person name="Black A.N."/>
            <person name="Fields C.J."/>
            <person name="Walden K."/>
            <person name="Dewoody J.A."/>
        </authorList>
    </citation>
    <scope>NUCLEOTIDE SEQUENCE [LARGE SCALE GENOMIC DNA]</scope>
    <source>
        <strain evidence="3">ER-17-0199</strain>
        <tissue evidence="3">Blubber</tissue>
    </source>
</reference>
<name>A0AB34HWG0_ESCRO</name>
<gene>
    <name evidence="3" type="ORF">J1605_017384</name>
</gene>
<evidence type="ECO:0000313" key="4">
    <source>
        <dbReference type="Proteomes" id="UP001159641"/>
    </source>
</evidence>